<feature type="transmembrane region" description="Helical" evidence="6">
    <location>
        <begin position="169"/>
        <end position="188"/>
    </location>
</feature>
<evidence type="ECO:0000256" key="2">
    <source>
        <dbReference type="ARBA" id="ARBA00022448"/>
    </source>
</evidence>
<dbReference type="InterPro" id="IPR036259">
    <property type="entry name" value="MFS_trans_sf"/>
</dbReference>
<feature type="domain" description="Major facilitator superfamily (MFS) profile" evidence="7">
    <location>
        <begin position="14"/>
        <end position="405"/>
    </location>
</feature>
<dbReference type="AlphaFoldDB" id="A0A378TLJ7"/>
<feature type="transmembrane region" description="Helical" evidence="6">
    <location>
        <begin position="48"/>
        <end position="68"/>
    </location>
</feature>
<evidence type="ECO:0000259" key="7">
    <source>
        <dbReference type="PROSITE" id="PS50850"/>
    </source>
</evidence>
<feature type="transmembrane region" description="Helical" evidence="6">
    <location>
        <begin position="17"/>
        <end position="36"/>
    </location>
</feature>
<feature type="transmembrane region" description="Helical" evidence="6">
    <location>
        <begin position="351"/>
        <end position="375"/>
    </location>
</feature>
<dbReference type="PRINTS" id="PR01035">
    <property type="entry name" value="TCRTETA"/>
</dbReference>
<keyword evidence="5 6" id="KW-0472">Membrane</keyword>
<gene>
    <name evidence="8" type="primary">tetA</name>
    <name evidence="8" type="ORF">NCTC10821_05215</name>
</gene>
<accession>A0A378TLJ7</accession>
<dbReference type="PANTHER" id="PTHR23504">
    <property type="entry name" value="MAJOR FACILITATOR SUPERFAMILY DOMAIN-CONTAINING PROTEIN 10"/>
    <property type="match status" value="1"/>
</dbReference>
<dbReference type="GO" id="GO:0005886">
    <property type="term" value="C:plasma membrane"/>
    <property type="evidence" value="ECO:0007669"/>
    <property type="project" value="UniProtKB-SubCell"/>
</dbReference>
<dbReference type="PANTHER" id="PTHR23504:SF15">
    <property type="entry name" value="MAJOR FACILITATOR SUPERFAMILY (MFS) PROFILE DOMAIN-CONTAINING PROTEIN"/>
    <property type="match status" value="1"/>
</dbReference>
<evidence type="ECO:0000313" key="8">
    <source>
        <dbReference type="EMBL" id="STZ61658.1"/>
    </source>
</evidence>
<dbReference type="EMBL" id="UGQT01000001">
    <property type="protein sequence ID" value="STZ61658.1"/>
    <property type="molecule type" value="Genomic_DNA"/>
</dbReference>
<evidence type="ECO:0000256" key="6">
    <source>
        <dbReference type="SAM" id="Phobius"/>
    </source>
</evidence>
<sequence>MTSTSTTNTAPRRLHPFVLGVGFLSTYYVALLGPILPAVAGPLGGDALAIGMLFSSYSLAQFLSAPVLGALGDRFGRRTVLVSSFIGALIGFGIFTAGAATGAGLWMLFLGWIIVGASDCWIATAYSYVADTTAPAVRTRYFAFLTAAIGSAFIIGPATSGLFSATSPVTPLFVLLALLGVALVWGYLSMPESLPSEHRATSLRVSQMNPLAQFRDLLSFPQLRLLLLSYLLFWPGVIALSANLPTLLTDLGGWDTARIASVLVLYGVLVVSVQLVVIPLLVRYIREIHLAMAGAALSVLAFILIALFTRAESATLIYLAVGLFGIGQPLVQTSLIATMSTTMDAAIQGRVQGAVSATMALAQVLGPLAVGWLYLAVAPAAPYWVIAIQITAAIALMMLAVVRVPAISGSGTTPAVAKDV</sequence>
<keyword evidence="3 6" id="KW-0812">Transmembrane</keyword>
<proteinExistence type="predicted"/>
<evidence type="ECO:0000313" key="9">
    <source>
        <dbReference type="Proteomes" id="UP000254978"/>
    </source>
</evidence>
<name>A0A378TLJ7_9MYCO</name>
<dbReference type="RefSeq" id="WP_163908511.1">
    <property type="nucleotide sequence ID" value="NZ_AP022600.1"/>
</dbReference>
<dbReference type="Proteomes" id="UP000254978">
    <property type="component" value="Unassembled WGS sequence"/>
</dbReference>
<dbReference type="Pfam" id="PF07690">
    <property type="entry name" value="MFS_1"/>
    <property type="match status" value="1"/>
</dbReference>
<keyword evidence="9" id="KW-1185">Reference proteome</keyword>
<keyword evidence="4 6" id="KW-1133">Transmembrane helix</keyword>
<dbReference type="GO" id="GO:0022857">
    <property type="term" value="F:transmembrane transporter activity"/>
    <property type="evidence" value="ECO:0007669"/>
    <property type="project" value="InterPro"/>
</dbReference>
<evidence type="ECO:0000256" key="4">
    <source>
        <dbReference type="ARBA" id="ARBA00022989"/>
    </source>
</evidence>
<feature type="transmembrane region" description="Helical" evidence="6">
    <location>
        <begin position="225"/>
        <end position="247"/>
    </location>
</feature>
<dbReference type="SUPFAM" id="SSF103473">
    <property type="entry name" value="MFS general substrate transporter"/>
    <property type="match status" value="1"/>
</dbReference>
<feature type="transmembrane region" description="Helical" evidence="6">
    <location>
        <begin position="106"/>
        <end position="129"/>
    </location>
</feature>
<feature type="transmembrane region" description="Helical" evidence="6">
    <location>
        <begin position="381"/>
        <end position="402"/>
    </location>
</feature>
<feature type="transmembrane region" description="Helical" evidence="6">
    <location>
        <begin position="259"/>
        <end position="282"/>
    </location>
</feature>
<feature type="transmembrane region" description="Helical" evidence="6">
    <location>
        <begin position="80"/>
        <end position="100"/>
    </location>
</feature>
<evidence type="ECO:0000256" key="3">
    <source>
        <dbReference type="ARBA" id="ARBA00022692"/>
    </source>
</evidence>
<comment type="subcellular location">
    <subcellularLocation>
        <location evidence="1">Cell membrane</location>
        <topology evidence="1">Multi-pass membrane protein</topology>
    </subcellularLocation>
</comment>
<dbReference type="PROSITE" id="PS50850">
    <property type="entry name" value="MFS"/>
    <property type="match status" value="1"/>
</dbReference>
<evidence type="ECO:0000256" key="1">
    <source>
        <dbReference type="ARBA" id="ARBA00004651"/>
    </source>
</evidence>
<reference evidence="8 9" key="1">
    <citation type="submission" date="2018-06" db="EMBL/GenBank/DDBJ databases">
        <authorList>
            <consortium name="Pathogen Informatics"/>
            <person name="Doyle S."/>
        </authorList>
    </citation>
    <scope>NUCLEOTIDE SEQUENCE [LARGE SCALE GENOMIC DNA]</scope>
    <source>
        <strain evidence="8 9">NCTC10821</strain>
    </source>
</reference>
<dbReference type="InterPro" id="IPR020846">
    <property type="entry name" value="MFS_dom"/>
</dbReference>
<organism evidence="8 9">
    <name type="scientific">Mycolicibacterium tokaiense</name>
    <dbReference type="NCBI Taxonomy" id="39695"/>
    <lineage>
        <taxon>Bacteria</taxon>
        <taxon>Bacillati</taxon>
        <taxon>Actinomycetota</taxon>
        <taxon>Actinomycetes</taxon>
        <taxon>Mycobacteriales</taxon>
        <taxon>Mycobacteriaceae</taxon>
        <taxon>Mycolicibacterium</taxon>
    </lineage>
</organism>
<feature type="transmembrane region" description="Helical" evidence="6">
    <location>
        <begin position="315"/>
        <end position="339"/>
    </location>
</feature>
<feature type="transmembrane region" description="Helical" evidence="6">
    <location>
        <begin position="289"/>
        <end position="309"/>
    </location>
</feature>
<feature type="transmembrane region" description="Helical" evidence="6">
    <location>
        <begin position="141"/>
        <end position="163"/>
    </location>
</feature>
<dbReference type="InterPro" id="IPR011701">
    <property type="entry name" value="MFS"/>
</dbReference>
<keyword evidence="2" id="KW-0813">Transport</keyword>
<protein>
    <submittedName>
        <fullName evidence="8">Tetracycline resistance protein, class C</fullName>
    </submittedName>
</protein>
<dbReference type="InterPro" id="IPR001958">
    <property type="entry name" value="Tet-R_TetA/multi-R_MdtG-like"/>
</dbReference>
<evidence type="ECO:0000256" key="5">
    <source>
        <dbReference type="ARBA" id="ARBA00023136"/>
    </source>
</evidence>
<dbReference type="Gene3D" id="1.20.1250.20">
    <property type="entry name" value="MFS general substrate transporter like domains"/>
    <property type="match status" value="1"/>
</dbReference>